<dbReference type="PANTHER" id="PTHR33383">
    <property type="entry name" value="MEMBRANE PROTEIN INSERTION EFFICIENCY FACTOR-RELATED"/>
    <property type="match status" value="1"/>
</dbReference>
<dbReference type="EMBL" id="CP015756">
    <property type="protein sequence ID" value="APC42510.1"/>
    <property type="molecule type" value="Genomic_DNA"/>
</dbReference>
<comment type="similarity">
    <text evidence="2">Belongs to the UPF0161 family.</text>
</comment>
<dbReference type="KEGG" id="ceu:A7L45_21955"/>
<dbReference type="OrthoDB" id="9801753at2"/>
<name>A0A1J0GNK4_9CLOT</name>
<evidence type="ECO:0000313" key="3">
    <source>
        <dbReference type="EMBL" id="APC42510.1"/>
    </source>
</evidence>
<comment type="function">
    <text evidence="2">Could be involved in insertion of integral membrane proteins into the membrane.</text>
</comment>
<dbReference type="InterPro" id="IPR002696">
    <property type="entry name" value="Membr_insert_effic_factor_YidD"/>
</dbReference>
<comment type="subcellular location">
    <subcellularLocation>
        <location evidence="2">Cell membrane</location>
        <topology evidence="2">Peripheral membrane protein</topology>
        <orientation evidence="2">Cytoplasmic side</orientation>
    </subcellularLocation>
</comment>
<organism evidence="3 4">
    <name type="scientific">Clostridium estertheticum subsp. estertheticum</name>
    <dbReference type="NCBI Taxonomy" id="1552"/>
    <lineage>
        <taxon>Bacteria</taxon>
        <taxon>Bacillati</taxon>
        <taxon>Bacillota</taxon>
        <taxon>Clostridia</taxon>
        <taxon>Eubacteriales</taxon>
        <taxon>Clostridiaceae</taxon>
        <taxon>Clostridium</taxon>
    </lineage>
</organism>
<evidence type="ECO:0000313" key="4">
    <source>
        <dbReference type="Proteomes" id="UP000182569"/>
    </source>
</evidence>
<sequence length="69" mass="7985">MKKILILGIKCYRKYISPLKRPCCIFYPTCSQYTLEAIEKYGAIKGLIMGIKRILRCHPYNKGGFDPVK</sequence>
<dbReference type="NCBIfam" id="TIGR00278">
    <property type="entry name" value="membrane protein insertion efficiency factor YidD"/>
    <property type="match status" value="1"/>
</dbReference>
<dbReference type="STRING" id="1552.A7L45_21955"/>
<dbReference type="PANTHER" id="PTHR33383:SF1">
    <property type="entry name" value="MEMBRANE PROTEIN INSERTION EFFICIENCY FACTOR-RELATED"/>
    <property type="match status" value="1"/>
</dbReference>
<gene>
    <name evidence="3" type="ORF">A7L45_21955</name>
</gene>
<reference evidence="4" key="1">
    <citation type="journal article" date="2016" name="Front. Microbiol.">
        <title>Complete Genome Sequence of Clostridium estertheticum DSM 8809, a Microbe Identified in Spoiled Vacuum Packed Beef.</title>
        <authorList>
            <person name="Yu Z."/>
            <person name="Gunn L."/>
            <person name="Brennan E."/>
            <person name="Reid R."/>
            <person name="Wall P.G."/>
            <person name="Gaora O.P."/>
            <person name="Hurley D."/>
            <person name="Bolton D."/>
            <person name="Fanning S."/>
        </authorList>
    </citation>
    <scope>NUCLEOTIDE SEQUENCE [LARGE SCALE GENOMIC DNA]</scope>
    <source>
        <strain evidence="4">DSM 8809</strain>
    </source>
</reference>
<keyword evidence="4" id="KW-1185">Reference proteome</keyword>
<dbReference type="RefSeq" id="WP_071614798.1">
    <property type="nucleotide sequence ID" value="NZ_CP015756.1"/>
</dbReference>
<dbReference type="SMART" id="SM01234">
    <property type="entry name" value="Haemolytic"/>
    <property type="match status" value="1"/>
</dbReference>
<dbReference type="GO" id="GO:0005886">
    <property type="term" value="C:plasma membrane"/>
    <property type="evidence" value="ECO:0007669"/>
    <property type="project" value="UniProtKB-SubCell"/>
</dbReference>
<dbReference type="GeneID" id="83590706"/>
<proteinExistence type="inferred from homology"/>
<evidence type="ECO:0000256" key="1">
    <source>
        <dbReference type="ARBA" id="ARBA00023136"/>
    </source>
</evidence>
<accession>A0A1J0GNK4</accession>
<evidence type="ECO:0000256" key="2">
    <source>
        <dbReference type="HAMAP-Rule" id="MF_00386"/>
    </source>
</evidence>
<keyword evidence="2" id="KW-1003">Cell membrane</keyword>
<dbReference type="AlphaFoldDB" id="A0A1J0GNK4"/>
<protein>
    <recommendedName>
        <fullName evidence="2">Putative membrane protein insertion efficiency factor</fullName>
    </recommendedName>
</protein>
<dbReference type="Proteomes" id="UP000182569">
    <property type="component" value="Chromosome"/>
</dbReference>
<keyword evidence="1 2" id="KW-0472">Membrane</keyword>
<dbReference type="Pfam" id="PF01809">
    <property type="entry name" value="YidD"/>
    <property type="match status" value="1"/>
</dbReference>
<dbReference type="HAMAP" id="MF_00386">
    <property type="entry name" value="UPF0161_YidD"/>
    <property type="match status" value="1"/>
</dbReference>